<comment type="caution">
    <text evidence="6">The sequence shown here is derived from an EMBL/GenBank/DDBJ whole genome shotgun (WGS) entry which is preliminary data.</text>
</comment>
<accession>A0ABP8ZV70</accession>
<dbReference type="Gene3D" id="1.10.10.60">
    <property type="entry name" value="Homeodomain-like"/>
    <property type="match status" value="1"/>
</dbReference>
<dbReference type="InterPro" id="IPR050109">
    <property type="entry name" value="HTH-type_TetR-like_transc_reg"/>
</dbReference>
<feature type="domain" description="HTH tetR-type" evidence="5">
    <location>
        <begin position="22"/>
        <end position="82"/>
    </location>
</feature>
<dbReference type="InterPro" id="IPR023772">
    <property type="entry name" value="DNA-bd_HTH_TetR-type_CS"/>
</dbReference>
<evidence type="ECO:0000259" key="5">
    <source>
        <dbReference type="PROSITE" id="PS50977"/>
    </source>
</evidence>
<keyword evidence="1" id="KW-0805">Transcription regulation</keyword>
<dbReference type="PROSITE" id="PS01081">
    <property type="entry name" value="HTH_TETR_1"/>
    <property type="match status" value="1"/>
</dbReference>
<dbReference type="InterPro" id="IPR001647">
    <property type="entry name" value="HTH_TetR"/>
</dbReference>
<evidence type="ECO:0000256" key="2">
    <source>
        <dbReference type="ARBA" id="ARBA00023125"/>
    </source>
</evidence>
<dbReference type="Gene3D" id="1.10.357.10">
    <property type="entry name" value="Tetracycline Repressor, domain 2"/>
    <property type="match status" value="1"/>
</dbReference>
<dbReference type="PROSITE" id="PS50977">
    <property type="entry name" value="HTH_TETR_2"/>
    <property type="match status" value="1"/>
</dbReference>
<dbReference type="SUPFAM" id="SSF46689">
    <property type="entry name" value="Homeodomain-like"/>
    <property type="match status" value="1"/>
</dbReference>
<dbReference type="Proteomes" id="UP001501147">
    <property type="component" value="Unassembled WGS sequence"/>
</dbReference>
<evidence type="ECO:0000313" key="6">
    <source>
        <dbReference type="EMBL" id="GAA4767142.1"/>
    </source>
</evidence>
<proteinExistence type="predicted"/>
<name>A0ABP8ZV70_9ACTN</name>
<feature type="DNA-binding region" description="H-T-H motif" evidence="4">
    <location>
        <begin position="45"/>
        <end position="64"/>
    </location>
</feature>
<dbReference type="PANTHER" id="PTHR30055">
    <property type="entry name" value="HTH-TYPE TRANSCRIPTIONAL REGULATOR RUTR"/>
    <property type="match status" value="1"/>
</dbReference>
<dbReference type="PRINTS" id="PR00455">
    <property type="entry name" value="HTHTETR"/>
</dbReference>
<dbReference type="InterPro" id="IPR009057">
    <property type="entry name" value="Homeodomain-like_sf"/>
</dbReference>
<keyword evidence="3" id="KW-0804">Transcription</keyword>
<reference evidence="7" key="1">
    <citation type="journal article" date="2019" name="Int. J. Syst. Evol. Microbiol.">
        <title>The Global Catalogue of Microorganisms (GCM) 10K type strain sequencing project: providing services to taxonomists for standard genome sequencing and annotation.</title>
        <authorList>
            <consortium name="The Broad Institute Genomics Platform"/>
            <consortium name="The Broad Institute Genome Sequencing Center for Infectious Disease"/>
            <person name="Wu L."/>
            <person name="Ma J."/>
        </authorList>
    </citation>
    <scope>NUCLEOTIDE SEQUENCE [LARGE SCALE GENOMIC DNA]</scope>
    <source>
        <strain evidence="7">JCM 18324</strain>
    </source>
</reference>
<sequence>MLSEKDGGVAVETTGLRARRKRRTRDALVRVALELFTGQGYERTTVDEIAEAVEVSQRTFFRYFSSKEEVAFAVQDLMESHYVAALRERPAGEGPIEALTAAVFAAWDTVEEAVSEIIPIDLHMRSYLMIESTPVLLAAHMRRSAESEELLAGLIARREGLDPAHDPRPRVAVAAFGGVMRAAGRQWGRGGDASVEAIRTVTEEWLAHLGPALAADWRPPSTPRNA</sequence>
<gene>
    <name evidence="6" type="ORF">GCM10023329_11840</name>
</gene>
<dbReference type="Pfam" id="PF17754">
    <property type="entry name" value="TetR_C_14"/>
    <property type="match status" value="1"/>
</dbReference>
<dbReference type="PANTHER" id="PTHR30055:SF238">
    <property type="entry name" value="MYCOFACTOCIN BIOSYNTHESIS TRANSCRIPTIONAL REGULATOR MFTR-RELATED"/>
    <property type="match status" value="1"/>
</dbReference>
<dbReference type="InterPro" id="IPR041347">
    <property type="entry name" value="MftR_C"/>
</dbReference>
<keyword evidence="7" id="KW-1185">Reference proteome</keyword>
<evidence type="ECO:0000256" key="4">
    <source>
        <dbReference type="PROSITE-ProRule" id="PRU00335"/>
    </source>
</evidence>
<dbReference type="Pfam" id="PF00440">
    <property type="entry name" value="TetR_N"/>
    <property type="match status" value="1"/>
</dbReference>
<keyword evidence="2 4" id="KW-0238">DNA-binding</keyword>
<evidence type="ECO:0000256" key="1">
    <source>
        <dbReference type="ARBA" id="ARBA00023015"/>
    </source>
</evidence>
<organism evidence="6 7">
    <name type="scientific">Streptomyces sanyensis</name>
    <dbReference type="NCBI Taxonomy" id="568869"/>
    <lineage>
        <taxon>Bacteria</taxon>
        <taxon>Bacillati</taxon>
        <taxon>Actinomycetota</taxon>
        <taxon>Actinomycetes</taxon>
        <taxon>Kitasatosporales</taxon>
        <taxon>Streptomycetaceae</taxon>
        <taxon>Streptomyces</taxon>
    </lineage>
</organism>
<dbReference type="EMBL" id="BAABJV010000002">
    <property type="protein sequence ID" value="GAA4767142.1"/>
    <property type="molecule type" value="Genomic_DNA"/>
</dbReference>
<dbReference type="RefSeq" id="WP_345610238.1">
    <property type="nucleotide sequence ID" value="NZ_BAABJV010000002.1"/>
</dbReference>
<evidence type="ECO:0000313" key="7">
    <source>
        <dbReference type="Proteomes" id="UP001501147"/>
    </source>
</evidence>
<protein>
    <submittedName>
        <fullName evidence="6">TetR family transcriptional regulator</fullName>
    </submittedName>
</protein>
<evidence type="ECO:0000256" key="3">
    <source>
        <dbReference type="ARBA" id="ARBA00023163"/>
    </source>
</evidence>